<feature type="compositionally biased region" description="Basic residues" evidence="1">
    <location>
        <begin position="20"/>
        <end position="36"/>
    </location>
</feature>
<reference evidence="2" key="1">
    <citation type="submission" date="2020-02" db="EMBL/GenBank/DDBJ databases">
        <authorList>
            <person name="Meier V. D."/>
        </authorList>
    </citation>
    <scope>NUCLEOTIDE SEQUENCE</scope>
    <source>
        <strain evidence="2">AVDCRST_MAG71</strain>
    </source>
</reference>
<evidence type="ECO:0000313" key="2">
    <source>
        <dbReference type="EMBL" id="CAA9349710.1"/>
    </source>
</evidence>
<protein>
    <submittedName>
        <fullName evidence="2">Iron-sulfur cluster assembly protein SufD</fullName>
    </submittedName>
</protein>
<dbReference type="AlphaFoldDB" id="A0A6J4M5S6"/>
<accession>A0A6J4M5S6</accession>
<feature type="non-terminal residue" evidence="2">
    <location>
        <position position="129"/>
    </location>
</feature>
<feature type="non-terminal residue" evidence="2">
    <location>
        <position position="1"/>
    </location>
</feature>
<proteinExistence type="predicted"/>
<gene>
    <name evidence="2" type="ORF">AVDCRST_MAG71-2706</name>
</gene>
<dbReference type="EMBL" id="CADCUA010000636">
    <property type="protein sequence ID" value="CAA9349710.1"/>
    <property type="molecule type" value="Genomic_DNA"/>
</dbReference>
<organism evidence="2">
    <name type="scientific">uncultured Lysobacter sp</name>
    <dbReference type="NCBI Taxonomy" id="271060"/>
    <lineage>
        <taxon>Bacteria</taxon>
        <taxon>Pseudomonadati</taxon>
        <taxon>Pseudomonadota</taxon>
        <taxon>Gammaproteobacteria</taxon>
        <taxon>Lysobacterales</taxon>
        <taxon>Lysobacteraceae</taxon>
        <taxon>Lysobacter</taxon>
        <taxon>environmental samples</taxon>
    </lineage>
</organism>
<feature type="region of interest" description="Disordered" evidence="1">
    <location>
        <begin position="20"/>
        <end position="80"/>
    </location>
</feature>
<sequence>ERTARPVCRNLRGVATARCSRARRGTSGRARRRTARRTATQPQRSMALHLAAPTRTARVPAGRRVTAGRSRRARGRALAAPGIRQRALPCRSLGSVGSARGRVAAAAVAGAAGRRRARCLVPRATLRPV</sequence>
<evidence type="ECO:0000256" key="1">
    <source>
        <dbReference type="SAM" id="MobiDB-lite"/>
    </source>
</evidence>
<name>A0A6J4M5S6_9GAMM</name>